<gene>
    <name evidence="1" type="ORF">OIU84_023902</name>
</gene>
<reference evidence="1 2" key="1">
    <citation type="journal article" date="2023" name="Int. J. Mol. Sci.">
        <title>De Novo Assembly and Annotation of 11 Diverse Shrub Willow (Salix) Genomes Reveals Novel Gene Organization in Sex-Linked Regions.</title>
        <authorList>
            <person name="Hyden B."/>
            <person name="Feng K."/>
            <person name="Yates T.B."/>
            <person name="Jawdy S."/>
            <person name="Cereghino C."/>
            <person name="Smart L.B."/>
            <person name="Muchero W."/>
        </authorList>
    </citation>
    <scope>NUCLEOTIDE SEQUENCE [LARGE SCALE GENOMIC DNA]</scope>
    <source>
        <tissue evidence="1">Shoot tip</tissue>
    </source>
</reference>
<evidence type="ECO:0000313" key="1">
    <source>
        <dbReference type="EMBL" id="KAJ6428571.1"/>
    </source>
</evidence>
<name>A0AAD6KRW3_9ROSI</name>
<sequence>MHACTRFRVRLVTFAVDTERCSFAMQVFVDDFFMPDKVFLTGSNGKAEPYQKLASLQIDRRPPEEPSKIPKTFNETLVDKYSPNPSLSSSRGYGFPRLITSSLYITTTSILFKGLRRRRIFLKQPTEDNDALSEALKAADKAESLLESLHLLLERASHSRRQRRNSKVKRVLLKELHQIRKCKGEKTSRVGNVRRRGNQKGWCYVLLNIEFCISQSKTITVQEICVETLYQKLQLMRIHAGFDSITVGLSLVH</sequence>
<feature type="non-terminal residue" evidence="1">
    <location>
        <position position="253"/>
    </location>
</feature>
<dbReference type="Proteomes" id="UP001162972">
    <property type="component" value="Chromosome 1"/>
</dbReference>
<evidence type="ECO:0000313" key="2">
    <source>
        <dbReference type="Proteomes" id="UP001162972"/>
    </source>
</evidence>
<accession>A0AAD6KRW3</accession>
<keyword evidence="2" id="KW-1185">Reference proteome</keyword>
<protein>
    <submittedName>
        <fullName evidence="1">Uncharacterized protein</fullName>
    </submittedName>
</protein>
<proteinExistence type="predicted"/>
<organism evidence="1 2">
    <name type="scientific">Salix udensis</name>
    <dbReference type="NCBI Taxonomy" id="889485"/>
    <lineage>
        <taxon>Eukaryota</taxon>
        <taxon>Viridiplantae</taxon>
        <taxon>Streptophyta</taxon>
        <taxon>Embryophyta</taxon>
        <taxon>Tracheophyta</taxon>
        <taxon>Spermatophyta</taxon>
        <taxon>Magnoliopsida</taxon>
        <taxon>eudicotyledons</taxon>
        <taxon>Gunneridae</taxon>
        <taxon>Pentapetalae</taxon>
        <taxon>rosids</taxon>
        <taxon>fabids</taxon>
        <taxon>Malpighiales</taxon>
        <taxon>Salicaceae</taxon>
        <taxon>Saliceae</taxon>
        <taxon>Salix</taxon>
    </lineage>
</organism>
<dbReference type="AlphaFoldDB" id="A0AAD6KRW3"/>
<dbReference type="EMBL" id="JAPFFJ010000005">
    <property type="protein sequence ID" value="KAJ6428571.1"/>
    <property type="molecule type" value="Genomic_DNA"/>
</dbReference>
<comment type="caution">
    <text evidence="1">The sequence shown here is derived from an EMBL/GenBank/DDBJ whole genome shotgun (WGS) entry which is preliminary data.</text>
</comment>